<accession>C0BX78</accession>
<dbReference type="STRING" id="553973.CLOHYLEM_04416"/>
<dbReference type="HOGENOM" id="CLU_3151259_0_0_9"/>
<protein>
    <submittedName>
        <fullName evidence="1">Uncharacterized protein</fullName>
    </submittedName>
</protein>
<evidence type="ECO:0000313" key="1">
    <source>
        <dbReference type="EMBL" id="EEG75487.1"/>
    </source>
</evidence>
<evidence type="ECO:0000313" key="2">
    <source>
        <dbReference type="Proteomes" id="UP000004893"/>
    </source>
</evidence>
<gene>
    <name evidence="1" type="ORF">CLOHYLEM_04416</name>
</gene>
<comment type="caution">
    <text evidence="1">The sequence shown here is derived from an EMBL/GenBank/DDBJ whole genome shotgun (WGS) entry which is preliminary data.</text>
</comment>
<organism evidence="1 2">
    <name type="scientific">[Clostridium] hylemonae DSM 15053</name>
    <dbReference type="NCBI Taxonomy" id="553973"/>
    <lineage>
        <taxon>Bacteria</taxon>
        <taxon>Bacillati</taxon>
        <taxon>Bacillota</taxon>
        <taxon>Clostridia</taxon>
        <taxon>Lachnospirales</taxon>
        <taxon>Lachnospiraceae</taxon>
    </lineage>
</organism>
<name>C0BX78_9FIRM</name>
<proteinExistence type="predicted"/>
<dbReference type="EMBL" id="ABYI02000008">
    <property type="protein sequence ID" value="EEG75487.1"/>
    <property type="molecule type" value="Genomic_DNA"/>
</dbReference>
<dbReference type="Proteomes" id="UP000004893">
    <property type="component" value="Unassembled WGS sequence"/>
</dbReference>
<sequence>MFIDILLLHNLFRCICIPERRKESRPAADQPSFRRKEYEKKCAGIIPL</sequence>
<reference evidence="1" key="1">
    <citation type="submission" date="2009-02" db="EMBL/GenBank/DDBJ databases">
        <authorList>
            <person name="Fulton L."/>
            <person name="Clifton S."/>
            <person name="Fulton B."/>
            <person name="Xu J."/>
            <person name="Minx P."/>
            <person name="Pepin K.H."/>
            <person name="Johnson M."/>
            <person name="Bhonagiri V."/>
            <person name="Nash W.E."/>
            <person name="Mardis E.R."/>
            <person name="Wilson R.K."/>
        </authorList>
    </citation>
    <scope>NUCLEOTIDE SEQUENCE [LARGE SCALE GENOMIC DNA]</scope>
    <source>
        <strain evidence="1">DSM 15053</strain>
    </source>
</reference>
<keyword evidence="2" id="KW-1185">Reference proteome</keyword>
<dbReference type="AlphaFoldDB" id="C0BX78"/>
<reference evidence="1" key="2">
    <citation type="submission" date="2013-06" db="EMBL/GenBank/DDBJ databases">
        <title>Draft genome sequence of Clostridium hylemonae (DSM 15053).</title>
        <authorList>
            <person name="Sudarsanam P."/>
            <person name="Ley R."/>
            <person name="Guruge J."/>
            <person name="Turnbaugh P.J."/>
            <person name="Mahowald M."/>
            <person name="Liep D."/>
            <person name="Gordon J."/>
        </authorList>
    </citation>
    <scope>NUCLEOTIDE SEQUENCE</scope>
    <source>
        <strain evidence="1">DSM 15053</strain>
    </source>
</reference>